<feature type="domain" description="Helix-hairpin-helix DNA-binding motif class 1" evidence="2">
    <location>
        <begin position="151"/>
        <end position="170"/>
    </location>
</feature>
<dbReference type="GO" id="GO:0006281">
    <property type="term" value="P:DNA repair"/>
    <property type="evidence" value="ECO:0007669"/>
    <property type="project" value="InterPro"/>
</dbReference>
<dbReference type="InterPro" id="IPR004509">
    <property type="entry name" value="Competence_ComEA_HhH"/>
</dbReference>
<dbReference type="NCBIfam" id="TIGR00426">
    <property type="entry name" value="competence protein ComEA helix-hairpin-helix repeat region"/>
    <property type="match status" value="1"/>
</dbReference>
<dbReference type="GO" id="GO:0015628">
    <property type="term" value="P:protein secretion by the type II secretion system"/>
    <property type="evidence" value="ECO:0007669"/>
    <property type="project" value="TreeGrafter"/>
</dbReference>
<protein>
    <submittedName>
        <fullName evidence="3">ComEA family DNA-binding protein</fullName>
    </submittedName>
</protein>
<dbReference type="Proteomes" id="UP000468638">
    <property type="component" value="Unassembled WGS sequence"/>
</dbReference>
<dbReference type="GO" id="GO:0015627">
    <property type="term" value="C:type II protein secretion system complex"/>
    <property type="evidence" value="ECO:0007669"/>
    <property type="project" value="TreeGrafter"/>
</dbReference>
<sequence>MKKGCLIMNRIIKTFAVIAAVLIVGIIVLNQQNQPQTVASNNPVTISSTESSLSEETSIINNEANDILFVDVKGAVVHPNVYQMKQGTRVKDAIKEAGGLRDDANPLSVNLAQKLLDEMVIYVQEEGAISSGSPIGTIETDKIFVNQATSEELQLLPGIGKAKAEAIIEYREQNGPFMSSEELMDVKGVGEKTVESFQDKIQIP</sequence>
<keyword evidence="1" id="KW-0472">Membrane</keyword>
<feature type="transmembrane region" description="Helical" evidence="1">
    <location>
        <begin position="12"/>
        <end position="29"/>
    </location>
</feature>
<proteinExistence type="predicted"/>
<dbReference type="SUPFAM" id="SSF47781">
    <property type="entry name" value="RuvA domain 2-like"/>
    <property type="match status" value="1"/>
</dbReference>
<dbReference type="SMART" id="SM00278">
    <property type="entry name" value="HhH1"/>
    <property type="match status" value="2"/>
</dbReference>
<accession>A0A6I4ZWC3</accession>
<evidence type="ECO:0000313" key="4">
    <source>
        <dbReference type="Proteomes" id="UP000468638"/>
    </source>
</evidence>
<evidence type="ECO:0000313" key="3">
    <source>
        <dbReference type="EMBL" id="MYL33404.1"/>
    </source>
</evidence>
<dbReference type="EMBL" id="WMEQ01000004">
    <property type="protein sequence ID" value="MYL33404.1"/>
    <property type="molecule type" value="Genomic_DNA"/>
</dbReference>
<evidence type="ECO:0000256" key="1">
    <source>
        <dbReference type="SAM" id="Phobius"/>
    </source>
</evidence>
<dbReference type="InterPro" id="IPR003583">
    <property type="entry name" value="Hlx-hairpin-Hlx_DNA-bd_motif"/>
</dbReference>
<dbReference type="InterPro" id="IPR051675">
    <property type="entry name" value="Endo/Exo/Phosphatase_dom_1"/>
</dbReference>
<keyword evidence="1" id="KW-1133">Transmembrane helix</keyword>
<gene>
    <name evidence="3" type="ORF">GLW05_07290</name>
</gene>
<dbReference type="PANTHER" id="PTHR21180">
    <property type="entry name" value="ENDONUCLEASE/EXONUCLEASE/PHOSPHATASE FAMILY DOMAIN-CONTAINING PROTEIN 1"/>
    <property type="match status" value="1"/>
</dbReference>
<dbReference type="Pfam" id="PF12836">
    <property type="entry name" value="HHH_3"/>
    <property type="match status" value="1"/>
</dbReference>
<dbReference type="AlphaFoldDB" id="A0A6I4ZWC3"/>
<dbReference type="Pfam" id="PF10531">
    <property type="entry name" value="SLBB"/>
    <property type="match status" value="1"/>
</dbReference>
<dbReference type="PANTHER" id="PTHR21180:SF32">
    <property type="entry name" value="ENDONUCLEASE_EXONUCLEASE_PHOSPHATASE FAMILY DOMAIN-CONTAINING PROTEIN 1"/>
    <property type="match status" value="1"/>
</dbReference>
<dbReference type="GO" id="GO:0003677">
    <property type="term" value="F:DNA binding"/>
    <property type="evidence" value="ECO:0007669"/>
    <property type="project" value="UniProtKB-KW"/>
</dbReference>
<keyword evidence="1" id="KW-0812">Transmembrane</keyword>
<name>A0A6I4ZWC3_9BACI</name>
<dbReference type="InterPro" id="IPR019554">
    <property type="entry name" value="Soluble_ligand-bd"/>
</dbReference>
<comment type="caution">
    <text evidence="3">The sequence shown here is derived from an EMBL/GenBank/DDBJ whole genome shotgun (WGS) entry which is preliminary data.</text>
</comment>
<dbReference type="InterPro" id="IPR010994">
    <property type="entry name" value="RuvA_2-like"/>
</dbReference>
<reference evidence="3 4" key="1">
    <citation type="submission" date="2019-11" db="EMBL/GenBank/DDBJ databases">
        <title>Genome sequences of 17 halophilic strains isolated from different environments.</title>
        <authorList>
            <person name="Furrow R.E."/>
        </authorList>
    </citation>
    <scope>NUCLEOTIDE SEQUENCE [LARGE SCALE GENOMIC DNA]</scope>
    <source>
        <strain evidence="3 4">22514_16_FS</strain>
    </source>
</reference>
<organism evidence="3 4">
    <name type="scientific">Pontibacillus yanchengensis</name>
    <dbReference type="NCBI Taxonomy" id="462910"/>
    <lineage>
        <taxon>Bacteria</taxon>
        <taxon>Bacillati</taxon>
        <taxon>Bacillota</taxon>
        <taxon>Bacilli</taxon>
        <taxon>Bacillales</taxon>
        <taxon>Bacillaceae</taxon>
        <taxon>Pontibacillus</taxon>
    </lineage>
</organism>
<dbReference type="Gene3D" id="1.10.150.280">
    <property type="entry name" value="AF1531-like domain"/>
    <property type="match status" value="1"/>
</dbReference>
<keyword evidence="3" id="KW-0238">DNA-binding</keyword>
<evidence type="ECO:0000259" key="2">
    <source>
        <dbReference type="SMART" id="SM00278"/>
    </source>
</evidence>
<feature type="domain" description="Helix-hairpin-helix DNA-binding motif class 1" evidence="2">
    <location>
        <begin position="181"/>
        <end position="200"/>
    </location>
</feature>